<feature type="transmembrane region" description="Helical" evidence="1">
    <location>
        <begin position="34"/>
        <end position="53"/>
    </location>
</feature>
<feature type="transmembrane region" description="Helical" evidence="1">
    <location>
        <begin position="144"/>
        <end position="164"/>
    </location>
</feature>
<accession>A0A4R4N173</accession>
<evidence type="ECO:0000313" key="2">
    <source>
        <dbReference type="EMBL" id="TDC00417.1"/>
    </source>
</evidence>
<evidence type="ECO:0000256" key="1">
    <source>
        <dbReference type="SAM" id="Phobius"/>
    </source>
</evidence>
<keyword evidence="1" id="KW-1133">Transmembrane helix</keyword>
<protein>
    <submittedName>
        <fullName evidence="2">Uncharacterized protein</fullName>
    </submittedName>
</protein>
<dbReference type="OrthoDB" id="8478704at2"/>
<name>A0A4R4N173_9ACTN</name>
<sequence length="332" mass="34819">MTGSPVKGRKRAAWTLVALAPICAEMTFGALPLSMIWVLPLLVPMYGAGVLLIREAVRRAGGGWPSLLVLALVYELAEDGIGLQALTSPNLYQAAEWGPRVLGLNTAYWESQIGYHAVFSVMIPIMLTDLIHPAHRDRPYLRRGGLIGVGAVAVLGVAMLRLFIPPTMDPGYQAPLPALAAFALACVVLSVIALKVLPGRTPPPPAGTRAPKPVVVGLMGAFATVVFLGLLIPIIPPPAGGRGWWALGPMALAAALAVVAGLLLHRWSASGWTDAHRIWLAGGALVGHTLFGSAVMATTTFDRVGLIVLAVVTALLLALLGRRVANRLVPLG</sequence>
<proteinExistence type="predicted"/>
<dbReference type="Proteomes" id="UP000295157">
    <property type="component" value="Unassembled WGS sequence"/>
</dbReference>
<dbReference type="EMBL" id="SMJZ01000189">
    <property type="protein sequence ID" value="TDC00417.1"/>
    <property type="molecule type" value="Genomic_DNA"/>
</dbReference>
<keyword evidence="1" id="KW-0812">Transmembrane</keyword>
<comment type="caution">
    <text evidence="2">The sequence shown here is derived from an EMBL/GenBank/DDBJ whole genome shotgun (WGS) entry which is preliminary data.</text>
</comment>
<feature type="transmembrane region" description="Helical" evidence="1">
    <location>
        <begin position="244"/>
        <end position="265"/>
    </location>
</feature>
<dbReference type="AlphaFoldDB" id="A0A4R4N173"/>
<dbReference type="RefSeq" id="WP_132339037.1">
    <property type="nucleotide sequence ID" value="NZ_SMJZ01000189.1"/>
</dbReference>
<feature type="transmembrane region" description="Helical" evidence="1">
    <location>
        <begin position="214"/>
        <end position="232"/>
    </location>
</feature>
<feature type="transmembrane region" description="Helical" evidence="1">
    <location>
        <begin position="304"/>
        <end position="321"/>
    </location>
</feature>
<evidence type="ECO:0000313" key="3">
    <source>
        <dbReference type="Proteomes" id="UP000295157"/>
    </source>
</evidence>
<keyword evidence="1" id="KW-0472">Membrane</keyword>
<gene>
    <name evidence="2" type="ORF">E1267_34775</name>
</gene>
<keyword evidence="3" id="KW-1185">Reference proteome</keyword>
<feature type="transmembrane region" description="Helical" evidence="1">
    <location>
        <begin position="277"/>
        <end position="298"/>
    </location>
</feature>
<organism evidence="2 3">
    <name type="scientific">Nonomuraea longispora</name>
    <dbReference type="NCBI Taxonomy" id="1848320"/>
    <lineage>
        <taxon>Bacteria</taxon>
        <taxon>Bacillati</taxon>
        <taxon>Actinomycetota</taxon>
        <taxon>Actinomycetes</taxon>
        <taxon>Streptosporangiales</taxon>
        <taxon>Streptosporangiaceae</taxon>
        <taxon>Nonomuraea</taxon>
    </lineage>
</organism>
<feature type="transmembrane region" description="Helical" evidence="1">
    <location>
        <begin position="176"/>
        <end position="194"/>
    </location>
</feature>
<reference evidence="2 3" key="1">
    <citation type="submission" date="2019-02" db="EMBL/GenBank/DDBJ databases">
        <title>Draft genome sequences of novel Actinobacteria.</title>
        <authorList>
            <person name="Sahin N."/>
            <person name="Ay H."/>
            <person name="Saygin H."/>
        </authorList>
    </citation>
    <scope>NUCLEOTIDE SEQUENCE [LARGE SCALE GENOMIC DNA]</scope>
    <source>
        <strain evidence="2 3">KC201</strain>
    </source>
</reference>